<proteinExistence type="predicted"/>
<reference evidence="3" key="1">
    <citation type="journal article" date="2019" name="Int. J. Syst. Evol. Microbiol.">
        <title>The Global Catalogue of Microorganisms (GCM) 10K type strain sequencing project: providing services to taxonomists for standard genome sequencing and annotation.</title>
        <authorList>
            <consortium name="The Broad Institute Genomics Platform"/>
            <consortium name="The Broad Institute Genome Sequencing Center for Infectious Disease"/>
            <person name="Wu L."/>
            <person name="Ma J."/>
        </authorList>
    </citation>
    <scope>NUCLEOTIDE SEQUENCE [LARGE SCALE GENOMIC DNA]</scope>
    <source>
        <strain evidence="3">JCM 16540</strain>
    </source>
</reference>
<dbReference type="InterPro" id="IPR006059">
    <property type="entry name" value="SBP"/>
</dbReference>
<evidence type="ECO:0000313" key="2">
    <source>
        <dbReference type="EMBL" id="GAA3557152.1"/>
    </source>
</evidence>
<feature type="chain" id="PRO_5045470951" evidence="1">
    <location>
        <begin position="24"/>
        <end position="430"/>
    </location>
</feature>
<dbReference type="PANTHER" id="PTHR43649">
    <property type="entry name" value="ARABINOSE-BINDING PROTEIN-RELATED"/>
    <property type="match status" value="1"/>
</dbReference>
<dbReference type="PANTHER" id="PTHR43649:SF30">
    <property type="entry name" value="ABC TRANSPORTER SUBSTRATE-BINDING PROTEIN"/>
    <property type="match status" value="1"/>
</dbReference>
<evidence type="ECO:0000256" key="1">
    <source>
        <dbReference type="SAM" id="SignalP"/>
    </source>
</evidence>
<keyword evidence="1" id="KW-0732">Signal</keyword>
<dbReference type="PROSITE" id="PS51257">
    <property type="entry name" value="PROKAR_LIPOPROTEIN"/>
    <property type="match status" value="1"/>
</dbReference>
<accession>A0ABP6WXZ7</accession>
<dbReference type="RefSeq" id="WP_204911924.1">
    <property type="nucleotide sequence ID" value="NZ_BAAAYR010000001.1"/>
</dbReference>
<comment type="caution">
    <text evidence="2">The sequence shown here is derived from an EMBL/GenBank/DDBJ whole genome shotgun (WGS) entry which is preliminary data.</text>
</comment>
<evidence type="ECO:0000313" key="3">
    <source>
        <dbReference type="Proteomes" id="UP001500767"/>
    </source>
</evidence>
<name>A0ABP6WXZ7_9ACTN</name>
<dbReference type="EMBL" id="BAAAYR010000001">
    <property type="protein sequence ID" value="GAA3557152.1"/>
    <property type="molecule type" value="Genomic_DNA"/>
</dbReference>
<organism evidence="2 3">
    <name type="scientific">Microlunatus spumicola</name>
    <dbReference type="NCBI Taxonomy" id="81499"/>
    <lineage>
        <taxon>Bacteria</taxon>
        <taxon>Bacillati</taxon>
        <taxon>Actinomycetota</taxon>
        <taxon>Actinomycetes</taxon>
        <taxon>Propionibacteriales</taxon>
        <taxon>Propionibacteriaceae</taxon>
        <taxon>Microlunatus</taxon>
    </lineage>
</organism>
<sequence length="430" mass="44199">MNLRRTAAAGLATVLLASLAACGGGGGGEGSSGSESGPVTLKFQSLAFLPATQTATKKIVDDFNAANPDIKVDLVQGSWDNVHDQLVTQFAGGTAPDIIHDESADMTGFAQGGYLADLGSAMDPAVKSSISPGVLDAVTVDGKVIAAPTVLQSYLVFANKKMLDEAGATVPTGPTMTWDQFAALAKQVQAKTGEPGVGWGLKSPTASFMNLALGFGGTYFDGTGKDATIKVGDPELEVPKRIAAMAADGSLDKATLTQSGSDVLPAWYAGKFAITVQGSYAAGSFGSDAPKGFDWVALPALAGSAGAAQAANPQTLSVSADSKHVDDAAKFMNFYMKAENLASVAEGETLYPATKDAQQAVITKTGGKDGWKQIVASGDALQKAPFQSVDNYPQWKDQIATPAFQQFLAGKTDAVGLQKALSDGWATVNR</sequence>
<gene>
    <name evidence="2" type="ORF">GCM10022197_10430</name>
</gene>
<dbReference type="Pfam" id="PF01547">
    <property type="entry name" value="SBP_bac_1"/>
    <property type="match status" value="1"/>
</dbReference>
<dbReference type="InterPro" id="IPR050490">
    <property type="entry name" value="Bact_solute-bd_prot1"/>
</dbReference>
<feature type="signal peptide" evidence="1">
    <location>
        <begin position="1"/>
        <end position="23"/>
    </location>
</feature>
<protein>
    <submittedName>
        <fullName evidence="2">Sugar ABC transporter substrate-binding protein</fullName>
    </submittedName>
</protein>
<keyword evidence="3" id="KW-1185">Reference proteome</keyword>
<dbReference type="Proteomes" id="UP001500767">
    <property type="component" value="Unassembled WGS sequence"/>
</dbReference>
<dbReference type="Gene3D" id="3.40.190.10">
    <property type="entry name" value="Periplasmic binding protein-like II"/>
    <property type="match status" value="1"/>
</dbReference>
<dbReference type="SUPFAM" id="SSF53850">
    <property type="entry name" value="Periplasmic binding protein-like II"/>
    <property type="match status" value="1"/>
</dbReference>